<reference evidence="1" key="1">
    <citation type="submission" date="2017-11" db="EMBL/GenBank/DDBJ databases">
        <title>Three new genomes from thermophilic consortium.</title>
        <authorList>
            <person name="Quaggio R."/>
            <person name="Amgarten D."/>
            <person name="Setubal J.C."/>
        </authorList>
    </citation>
    <scope>NUCLEOTIDE SEQUENCE</scope>
    <source>
        <strain evidence="1">ZCTH01-B2</strain>
    </source>
</reference>
<dbReference type="Pfam" id="PF00300">
    <property type="entry name" value="His_Phos_1"/>
    <property type="match status" value="1"/>
</dbReference>
<evidence type="ECO:0000313" key="2">
    <source>
        <dbReference type="Proteomes" id="UP000732377"/>
    </source>
</evidence>
<sequence length="187" mass="20816">MGRLFLVRHAQPLIDPTRHPSEWDLDPAGEPLLDQFAGLPHWASAHRIVSSREPKAFKTADRIARRHHLPPPEAVSALGELHKGSFVPNHAEVVARLFRFPDEPAADGWETATAALARFSDAVSRLIQSAQGRDLIVVSHGIVLSLYLSRLRGESRVDPAAWARIRMPDYCVVDTTTLRLVQPFGAW</sequence>
<dbReference type="EMBL" id="PIUK01000029">
    <property type="protein sequence ID" value="MBY6275554.1"/>
    <property type="molecule type" value="Genomic_DNA"/>
</dbReference>
<dbReference type="AlphaFoldDB" id="A0A953LI17"/>
<gene>
    <name evidence="1" type="ORF">CWE10_04925</name>
</gene>
<dbReference type="Proteomes" id="UP000732377">
    <property type="component" value="Unassembled WGS sequence"/>
</dbReference>
<accession>A0A953LI17</accession>
<dbReference type="Gene3D" id="3.40.50.1240">
    <property type="entry name" value="Phosphoglycerate mutase-like"/>
    <property type="match status" value="1"/>
</dbReference>
<dbReference type="RefSeq" id="WP_273378453.1">
    <property type="nucleotide sequence ID" value="NZ_PIUK01000029.1"/>
</dbReference>
<dbReference type="InterPro" id="IPR013078">
    <property type="entry name" value="His_Pase_superF_clade-1"/>
</dbReference>
<protein>
    <recommendedName>
        <fullName evidence="3">Phosphoglycerate mutase</fullName>
    </recommendedName>
</protein>
<proteinExistence type="predicted"/>
<evidence type="ECO:0008006" key="3">
    <source>
        <dbReference type="Google" id="ProtNLM"/>
    </source>
</evidence>
<name>A0A953LI17_SYMTR</name>
<evidence type="ECO:0000313" key="1">
    <source>
        <dbReference type="EMBL" id="MBY6275554.1"/>
    </source>
</evidence>
<dbReference type="SUPFAM" id="SSF53254">
    <property type="entry name" value="Phosphoglycerate mutase-like"/>
    <property type="match status" value="1"/>
</dbReference>
<organism evidence="1 2">
    <name type="scientific">Symbiobacterium thermophilum</name>
    <dbReference type="NCBI Taxonomy" id="2734"/>
    <lineage>
        <taxon>Bacteria</taxon>
        <taxon>Bacillati</taxon>
        <taxon>Bacillota</taxon>
        <taxon>Clostridia</taxon>
        <taxon>Eubacteriales</taxon>
        <taxon>Symbiobacteriaceae</taxon>
        <taxon>Symbiobacterium</taxon>
    </lineage>
</organism>
<dbReference type="InterPro" id="IPR029033">
    <property type="entry name" value="His_PPase_superfam"/>
</dbReference>
<comment type="caution">
    <text evidence="1">The sequence shown here is derived from an EMBL/GenBank/DDBJ whole genome shotgun (WGS) entry which is preliminary data.</text>
</comment>